<dbReference type="PROSITE" id="PS50902">
    <property type="entry name" value="FLAVODOXIN_LIKE"/>
    <property type="match status" value="1"/>
</dbReference>
<gene>
    <name evidence="10" type="ORF">BEI59_13120</name>
    <name evidence="9" type="ORF">BEI61_03622</name>
    <name evidence="11" type="ORF">BEI63_13785</name>
</gene>
<dbReference type="AlphaFoldDB" id="A0A1E3UI36"/>
<evidence type="ECO:0000256" key="3">
    <source>
        <dbReference type="ARBA" id="ARBA00022448"/>
    </source>
</evidence>
<dbReference type="PANTHER" id="PTHR43717:SF1">
    <property type="entry name" value="ANAEROBIC NITRIC OXIDE REDUCTASE FLAVORUBREDOXIN"/>
    <property type="match status" value="1"/>
</dbReference>
<feature type="domain" description="Flavodoxin-like" evidence="8">
    <location>
        <begin position="4"/>
        <end position="141"/>
    </location>
</feature>
<accession>A0A1E3UI36</accession>
<dbReference type="Proteomes" id="UP000094271">
    <property type="component" value="Unassembled WGS sequence"/>
</dbReference>
<dbReference type="GO" id="GO:0010181">
    <property type="term" value="F:FMN binding"/>
    <property type="evidence" value="ECO:0007669"/>
    <property type="project" value="UniProtKB-UniRule"/>
</dbReference>
<evidence type="ECO:0000313" key="13">
    <source>
        <dbReference type="Proteomes" id="UP000094271"/>
    </source>
</evidence>
<comment type="similarity">
    <text evidence="2 7">Belongs to the flavodoxin family.</text>
</comment>
<dbReference type="Gene3D" id="3.40.50.360">
    <property type="match status" value="1"/>
</dbReference>
<reference evidence="11 14" key="2">
    <citation type="submission" date="2016-08" db="EMBL/GenBank/DDBJ databases">
        <title>Characterization of Isolates of Eisenbergiella tayi Derived from Blood Cultures, Using Whole Genome Sequencing.</title>
        <authorList>
            <person name="Bernier A.-M."/>
            <person name="Burdz T."/>
            <person name="Wiebe D."/>
            <person name="Bernard K."/>
        </authorList>
    </citation>
    <scope>NUCLEOTIDE SEQUENCE [LARGE SCALE GENOMIC DNA]</scope>
    <source>
        <strain evidence="11 14">NML120146</strain>
    </source>
</reference>
<organism evidence="10 13">
    <name type="scientific">Eisenbergiella tayi</name>
    <dbReference type="NCBI Taxonomy" id="1432052"/>
    <lineage>
        <taxon>Bacteria</taxon>
        <taxon>Bacillati</taxon>
        <taxon>Bacillota</taxon>
        <taxon>Clostridia</taxon>
        <taxon>Lachnospirales</taxon>
        <taxon>Lachnospiraceae</taxon>
        <taxon>Eisenbergiella</taxon>
    </lineage>
</organism>
<evidence type="ECO:0000256" key="4">
    <source>
        <dbReference type="ARBA" id="ARBA00022630"/>
    </source>
</evidence>
<comment type="caution">
    <text evidence="10">The sequence shown here is derived from an EMBL/GenBank/DDBJ whole genome shotgun (WGS) entry which is preliminary data.</text>
</comment>
<comment type="cofactor">
    <cofactor evidence="1 7">
        <name>FMN</name>
        <dbReference type="ChEBI" id="CHEBI:58210"/>
    </cofactor>
</comment>
<evidence type="ECO:0000256" key="6">
    <source>
        <dbReference type="ARBA" id="ARBA00022982"/>
    </source>
</evidence>
<evidence type="ECO:0000256" key="7">
    <source>
        <dbReference type="RuleBase" id="RU367037"/>
    </source>
</evidence>
<dbReference type="EMBL" id="MEHA01000008">
    <property type="protein sequence ID" value="ODR51847.1"/>
    <property type="molecule type" value="Genomic_DNA"/>
</dbReference>
<evidence type="ECO:0000256" key="5">
    <source>
        <dbReference type="ARBA" id="ARBA00022643"/>
    </source>
</evidence>
<dbReference type="Proteomes" id="UP000094869">
    <property type="component" value="Unassembled WGS sequence"/>
</dbReference>
<dbReference type="InterPro" id="IPR008254">
    <property type="entry name" value="Flavodoxin/NO_synth"/>
</dbReference>
<evidence type="ECO:0000313" key="14">
    <source>
        <dbReference type="Proteomes" id="UP000094869"/>
    </source>
</evidence>
<evidence type="ECO:0000313" key="10">
    <source>
        <dbReference type="EMBL" id="ODR51847.1"/>
    </source>
</evidence>
<keyword evidence="3 7" id="KW-0813">Transport</keyword>
<comment type="function">
    <text evidence="7">Low-potential electron donor to a number of redox enzymes.</text>
</comment>
<dbReference type="OrthoDB" id="9790745at2"/>
<dbReference type="Proteomes" id="UP000094067">
    <property type="component" value="Unassembled WGS sequence"/>
</dbReference>
<proteinExistence type="inferred from homology"/>
<dbReference type="PROSITE" id="PS00201">
    <property type="entry name" value="FLAVODOXIN"/>
    <property type="match status" value="1"/>
</dbReference>
<protein>
    <recommendedName>
        <fullName evidence="7">Flavodoxin</fullName>
    </recommendedName>
</protein>
<evidence type="ECO:0000259" key="8">
    <source>
        <dbReference type="PROSITE" id="PS50902"/>
    </source>
</evidence>
<sequence length="145" mass="15484">MVQISIVYWSGTGNTELMAQKVAEGVREAGQEAVVLSVDLADVSELKKARAFALGCPSMGAEQLEETQMELFMCDLENGIGGKQIGLFGSFGWGGGEWMRDWEERVRNAGASVVGEEGIIVNGAPDEEAEEKCKELGRALAVAVS</sequence>
<dbReference type="RefSeq" id="WP_069153269.1">
    <property type="nucleotide sequence ID" value="NZ_DBFYTW010000271.1"/>
</dbReference>
<dbReference type="InterPro" id="IPR029039">
    <property type="entry name" value="Flavoprotein-like_sf"/>
</dbReference>
<dbReference type="PANTHER" id="PTHR43717">
    <property type="entry name" value="ANAEROBIC NITRIC OXIDE REDUCTASE FLAVORUBREDOXIN"/>
    <property type="match status" value="1"/>
</dbReference>
<dbReference type="EMBL" id="MCGH01000002">
    <property type="protein sequence ID" value="ODM07731.1"/>
    <property type="molecule type" value="Genomic_DNA"/>
</dbReference>
<keyword evidence="6 7" id="KW-0249">Electron transport</keyword>
<dbReference type="InterPro" id="IPR010087">
    <property type="entry name" value="Flav_short"/>
</dbReference>
<dbReference type="GO" id="GO:0009055">
    <property type="term" value="F:electron transfer activity"/>
    <property type="evidence" value="ECO:0007669"/>
    <property type="project" value="UniProtKB-UniRule"/>
</dbReference>
<evidence type="ECO:0000313" key="11">
    <source>
        <dbReference type="EMBL" id="ODR56564.1"/>
    </source>
</evidence>
<dbReference type="EMBL" id="MEHD01000023">
    <property type="protein sequence ID" value="ODR56564.1"/>
    <property type="molecule type" value="Genomic_DNA"/>
</dbReference>
<keyword evidence="5 7" id="KW-0288">FMN</keyword>
<name>A0A1E3UI36_9FIRM</name>
<reference evidence="9 12" key="1">
    <citation type="submission" date="2016-07" db="EMBL/GenBank/DDBJ databases">
        <title>Characterization of isolates of Eisenbergiella tayi derived from blood cultures, using whole genome sequencing.</title>
        <authorList>
            <person name="Burdz T."/>
            <person name="Wiebe D."/>
            <person name="Huynh C."/>
            <person name="Bernard K."/>
        </authorList>
    </citation>
    <scope>NUCLEOTIDE SEQUENCE [LARGE SCALE GENOMIC DNA]</scope>
    <source>
        <strain evidence="9 12">NML 110608</strain>
    </source>
</reference>
<dbReference type="InterPro" id="IPR001226">
    <property type="entry name" value="Flavodoxin_CS"/>
</dbReference>
<dbReference type="GO" id="GO:0016651">
    <property type="term" value="F:oxidoreductase activity, acting on NAD(P)H"/>
    <property type="evidence" value="ECO:0007669"/>
    <property type="project" value="UniProtKB-ARBA"/>
</dbReference>
<dbReference type="PATRIC" id="fig|1432052.4.peg.4024"/>
<evidence type="ECO:0000256" key="2">
    <source>
        <dbReference type="ARBA" id="ARBA00005267"/>
    </source>
</evidence>
<dbReference type="Pfam" id="PF00258">
    <property type="entry name" value="Flavodoxin_1"/>
    <property type="match status" value="1"/>
</dbReference>
<evidence type="ECO:0000313" key="9">
    <source>
        <dbReference type="EMBL" id="ODM07731.1"/>
    </source>
</evidence>
<dbReference type="SUPFAM" id="SSF52218">
    <property type="entry name" value="Flavoproteins"/>
    <property type="match status" value="1"/>
</dbReference>
<reference evidence="10 13" key="3">
    <citation type="submission" date="2016-08" db="EMBL/GenBank/DDBJ databases">
        <authorList>
            <person name="Seilhamer J.J."/>
        </authorList>
    </citation>
    <scope>NUCLEOTIDE SEQUENCE [LARGE SCALE GENOMIC DNA]</scope>
    <source>
        <strain evidence="10 13">NML150140-1</strain>
    </source>
</reference>
<evidence type="ECO:0000313" key="12">
    <source>
        <dbReference type="Proteomes" id="UP000094067"/>
    </source>
</evidence>
<dbReference type="NCBIfam" id="TIGR01753">
    <property type="entry name" value="flav_short"/>
    <property type="match status" value="1"/>
</dbReference>
<keyword evidence="4 7" id="KW-0285">Flavoprotein</keyword>
<evidence type="ECO:0000256" key="1">
    <source>
        <dbReference type="ARBA" id="ARBA00001917"/>
    </source>
</evidence>
<keyword evidence="14" id="KW-1185">Reference proteome</keyword>